<dbReference type="KEGG" id="asol:BEN76_11195"/>
<evidence type="ECO:0000256" key="1">
    <source>
        <dbReference type="ARBA" id="ARBA00006401"/>
    </source>
</evidence>
<evidence type="ECO:0000256" key="4">
    <source>
        <dbReference type="ARBA" id="ARBA00022723"/>
    </source>
</evidence>
<feature type="domain" description="Globin" evidence="7">
    <location>
        <begin position="1"/>
        <end position="137"/>
    </location>
</feature>
<keyword evidence="4" id="KW-0479">Metal-binding</keyword>
<dbReference type="FunFam" id="1.10.490.10:FF:000003">
    <property type="entry name" value="Flavohemoprotein"/>
    <property type="match status" value="1"/>
</dbReference>
<dbReference type="GO" id="GO:0019825">
    <property type="term" value="F:oxygen binding"/>
    <property type="evidence" value="ECO:0007669"/>
    <property type="project" value="InterPro"/>
</dbReference>
<dbReference type="GO" id="GO:0005344">
    <property type="term" value="F:oxygen carrier activity"/>
    <property type="evidence" value="ECO:0007669"/>
    <property type="project" value="UniProtKB-KW"/>
</dbReference>
<accession>A0A1P8EK14</accession>
<organism evidence="8 10">
    <name type="scientific">Acinetobacter soli</name>
    <dbReference type="NCBI Taxonomy" id="487316"/>
    <lineage>
        <taxon>Bacteria</taxon>
        <taxon>Pseudomonadati</taxon>
        <taxon>Pseudomonadota</taxon>
        <taxon>Gammaproteobacteria</taxon>
        <taxon>Moraxellales</taxon>
        <taxon>Moraxellaceae</taxon>
        <taxon>Acinetobacter</taxon>
    </lineage>
</organism>
<dbReference type="GO" id="GO:0046872">
    <property type="term" value="F:metal ion binding"/>
    <property type="evidence" value="ECO:0007669"/>
    <property type="project" value="UniProtKB-KW"/>
</dbReference>
<dbReference type="GO" id="GO:0071949">
    <property type="term" value="F:FAD binding"/>
    <property type="evidence" value="ECO:0007669"/>
    <property type="project" value="TreeGrafter"/>
</dbReference>
<reference evidence="8 10" key="1">
    <citation type="submission" date="2016-08" db="EMBL/GenBank/DDBJ databases">
        <title>Complete genome sequence of Acinetobacter baylyi strain GFJ2.</title>
        <authorList>
            <person name="Tabata M."/>
            <person name="Kuboki S."/>
            <person name="Gibu N."/>
            <person name="Kinouchi Y."/>
            <person name="Vangnai A."/>
            <person name="Kasai D."/>
            <person name="Fukuda M."/>
        </authorList>
    </citation>
    <scope>NUCLEOTIDE SEQUENCE [LARGE SCALE GENOMIC DNA]</scope>
    <source>
        <strain evidence="8 10">GFJ2</strain>
    </source>
</reference>
<dbReference type="RefSeq" id="WP_055414907.1">
    <property type="nucleotide sequence ID" value="NZ_BKFD01000007.1"/>
</dbReference>
<dbReference type="InterPro" id="IPR012292">
    <property type="entry name" value="Globin/Proto"/>
</dbReference>
<protein>
    <submittedName>
        <fullName evidence="8">Flavohemoprotein</fullName>
    </submittedName>
    <submittedName>
        <fullName evidence="9">Globin domain-containing protein</fullName>
    </submittedName>
</protein>
<dbReference type="PANTHER" id="PTHR43396:SF3">
    <property type="entry name" value="FLAVOHEMOPROTEIN"/>
    <property type="match status" value="1"/>
</dbReference>
<dbReference type="Proteomes" id="UP000185674">
    <property type="component" value="Chromosome"/>
</dbReference>
<keyword evidence="2 6" id="KW-0349">Heme</keyword>
<evidence type="ECO:0000313" key="10">
    <source>
        <dbReference type="Proteomes" id="UP000185674"/>
    </source>
</evidence>
<dbReference type="STRING" id="487316.BEN76_11195"/>
<gene>
    <name evidence="8" type="ORF">BEN76_11195</name>
    <name evidence="9" type="ORF">RHP80_06290</name>
</gene>
<evidence type="ECO:0000256" key="3">
    <source>
        <dbReference type="ARBA" id="ARBA00022621"/>
    </source>
</evidence>
<keyword evidence="3 6" id="KW-0561">Oxygen transport</keyword>
<dbReference type="Gene3D" id="1.10.490.10">
    <property type="entry name" value="Globins"/>
    <property type="match status" value="1"/>
</dbReference>
<dbReference type="InterPro" id="IPR009050">
    <property type="entry name" value="Globin-like_sf"/>
</dbReference>
<dbReference type="GO" id="GO:0071500">
    <property type="term" value="P:cellular response to nitrosative stress"/>
    <property type="evidence" value="ECO:0007669"/>
    <property type="project" value="TreeGrafter"/>
</dbReference>
<dbReference type="Pfam" id="PF00042">
    <property type="entry name" value="Globin"/>
    <property type="match status" value="1"/>
</dbReference>
<dbReference type="GO" id="GO:0008941">
    <property type="term" value="F:nitric oxide dioxygenase NAD(P)H activity"/>
    <property type="evidence" value="ECO:0007669"/>
    <property type="project" value="TreeGrafter"/>
</dbReference>
<evidence type="ECO:0000259" key="7">
    <source>
        <dbReference type="PROSITE" id="PS01033"/>
    </source>
</evidence>
<dbReference type="GO" id="GO:0020037">
    <property type="term" value="F:heme binding"/>
    <property type="evidence" value="ECO:0007669"/>
    <property type="project" value="InterPro"/>
</dbReference>
<reference evidence="9" key="2">
    <citation type="submission" date="2023-09" db="EMBL/GenBank/DDBJ databases">
        <title>Acinetobacter soli.</title>
        <authorList>
            <person name="Kim B."/>
            <person name="Kim D."/>
            <person name="Park D."/>
        </authorList>
    </citation>
    <scope>NUCLEOTIDE SEQUENCE</scope>
    <source>
        <strain evidence="9">2023.05</strain>
    </source>
</reference>
<dbReference type="PROSITE" id="PS01033">
    <property type="entry name" value="GLOBIN"/>
    <property type="match status" value="1"/>
</dbReference>
<dbReference type="PANTHER" id="PTHR43396">
    <property type="entry name" value="FLAVOHEMOPROTEIN"/>
    <property type="match status" value="1"/>
</dbReference>
<name>A0A1P8EK14_9GAMM</name>
<evidence type="ECO:0000313" key="8">
    <source>
        <dbReference type="EMBL" id="APV36548.1"/>
    </source>
</evidence>
<evidence type="ECO:0000256" key="2">
    <source>
        <dbReference type="ARBA" id="ARBA00022617"/>
    </source>
</evidence>
<dbReference type="AlphaFoldDB" id="A0A1P8EK14"/>
<dbReference type="GO" id="GO:0046210">
    <property type="term" value="P:nitric oxide catabolic process"/>
    <property type="evidence" value="ECO:0007669"/>
    <property type="project" value="TreeGrafter"/>
</dbReference>
<keyword evidence="5" id="KW-0408">Iron</keyword>
<evidence type="ECO:0000256" key="5">
    <source>
        <dbReference type="ARBA" id="ARBA00023004"/>
    </source>
</evidence>
<comment type="similarity">
    <text evidence="6">Belongs to the globin family.</text>
</comment>
<dbReference type="eggNOG" id="COG1017">
    <property type="taxonomic scope" value="Bacteria"/>
</dbReference>
<dbReference type="Gene3D" id="2.40.30.10">
    <property type="entry name" value="Translation factors"/>
    <property type="match status" value="1"/>
</dbReference>
<dbReference type="InterPro" id="IPR000971">
    <property type="entry name" value="Globin"/>
</dbReference>
<dbReference type="Proteomes" id="UP001256400">
    <property type="component" value="Chromosome"/>
</dbReference>
<keyword evidence="6" id="KW-0813">Transport</keyword>
<dbReference type="SUPFAM" id="SSF46458">
    <property type="entry name" value="Globin-like"/>
    <property type="match status" value="1"/>
</dbReference>
<evidence type="ECO:0000256" key="6">
    <source>
        <dbReference type="RuleBase" id="RU000356"/>
    </source>
</evidence>
<evidence type="ECO:0000313" key="9">
    <source>
        <dbReference type="EMBL" id="WND06751.1"/>
    </source>
</evidence>
<dbReference type="eggNOG" id="COG1018">
    <property type="taxonomic scope" value="Bacteria"/>
</dbReference>
<proteinExistence type="inferred from homology"/>
<sequence length="253" mass="28699">MTPEHIQLIQSTVPVLREHGVALTRYFYARMLKQHPELKHIFNQDHQQTGRQPRALAAAVLAYAEHIEHPEKLAKAVERITSTHVRLDIQPEHYAIVGEHLLHSISEVLNVPFESELILAWQQAYQQLADLLIRVEQEKYHQLAAQPGGWAGWREFKIVDIHTDDEGKIFSVAAVDTHPLPGIQIPSSVTVRVNVPELGLKQPEQFPLHRIQAASHVWAFKVKTPEDAANHHVADRLLNAYQVGDELHLSAPI</sequence>
<dbReference type="EMBL" id="CP134206">
    <property type="protein sequence ID" value="WND06751.1"/>
    <property type="molecule type" value="Genomic_DNA"/>
</dbReference>
<dbReference type="EMBL" id="CP016896">
    <property type="protein sequence ID" value="APV36548.1"/>
    <property type="molecule type" value="Genomic_DNA"/>
</dbReference>
<comment type="similarity">
    <text evidence="1">In the C-terminal section; belongs to the flavoprotein pyridine nucleotide cytochrome reductase family.</text>
</comment>